<feature type="domain" description="HTH cro/C1-type" evidence="1">
    <location>
        <begin position="18"/>
        <end position="72"/>
    </location>
</feature>
<evidence type="ECO:0000313" key="2">
    <source>
        <dbReference type="EMBL" id="MCY1074496.1"/>
    </source>
</evidence>
<dbReference type="InterPro" id="IPR001387">
    <property type="entry name" value="Cro/C1-type_HTH"/>
</dbReference>
<gene>
    <name evidence="2" type="ORF">OV287_08345</name>
</gene>
<proteinExistence type="predicted"/>
<dbReference type="Pfam" id="PF13560">
    <property type="entry name" value="HTH_31"/>
    <property type="match status" value="1"/>
</dbReference>
<evidence type="ECO:0000259" key="1">
    <source>
        <dbReference type="PROSITE" id="PS50943"/>
    </source>
</evidence>
<dbReference type="Proteomes" id="UP001207654">
    <property type="component" value="Unassembled WGS sequence"/>
</dbReference>
<dbReference type="PROSITE" id="PS50943">
    <property type="entry name" value="HTH_CROC1"/>
    <property type="match status" value="1"/>
</dbReference>
<sequence length="85" mass="9490">MSDIRYAWGGFLVLAITLRTAREQAGLTQQQVDEATGMHPGVCSEIENVQRRPSNEMLRRLCTLLRMDYPAVLAILDRGGNTLPC</sequence>
<name>A0ABT3ZZJ0_9BACT</name>
<evidence type="ECO:0000313" key="3">
    <source>
        <dbReference type="Proteomes" id="UP001207654"/>
    </source>
</evidence>
<protein>
    <submittedName>
        <fullName evidence="2">Helix-turn-helix transcriptional regulator</fullName>
    </submittedName>
</protein>
<accession>A0ABT3ZZJ0</accession>
<organism evidence="2 3">
    <name type="scientific">Archangium lansingense</name>
    <dbReference type="NCBI Taxonomy" id="2995310"/>
    <lineage>
        <taxon>Bacteria</taxon>
        <taxon>Pseudomonadati</taxon>
        <taxon>Myxococcota</taxon>
        <taxon>Myxococcia</taxon>
        <taxon>Myxococcales</taxon>
        <taxon>Cystobacterineae</taxon>
        <taxon>Archangiaceae</taxon>
        <taxon>Archangium</taxon>
    </lineage>
</organism>
<keyword evidence="3" id="KW-1185">Reference proteome</keyword>
<dbReference type="SMART" id="SM00530">
    <property type="entry name" value="HTH_XRE"/>
    <property type="match status" value="1"/>
</dbReference>
<dbReference type="InterPro" id="IPR010982">
    <property type="entry name" value="Lambda_DNA-bd_dom_sf"/>
</dbReference>
<reference evidence="2 3" key="1">
    <citation type="submission" date="2022-11" db="EMBL/GenBank/DDBJ databases">
        <title>Minimal conservation of predation-associated metabolite biosynthetic gene clusters underscores biosynthetic potential of Myxococcota including descriptions for ten novel species: Archangium lansinium sp. nov., Myxococcus landrumus sp. nov., Nannocystis bai.</title>
        <authorList>
            <person name="Ahearne A."/>
            <person name="Stevens C."/>
            <person name="Phillips K."/>
        </authorList>
    </citation>
    <scope>NUCLEOTIDE SEQUENCE [LARGE SCALE GENOMIC DNA]</scope>
    <source>
        <strain evidence="2 3">MIWBW</strain>
    </source>
</reference>
<dbReference type="SUPFAM" id="SSF47413">
    <property type="entry name" value="lambda repressor-like DNA-binding domains"/>
    <property type="match status" value="1"/>
</dbReference>
<comment type="caution">
    <text evidence="2">The sequence shown here is derived from an EMBL/GenBank/DDBJ whole genome shotgun (WGS) entry which is preliminary data.</text>
</comment>
<dbReference type="Gene3D" id="1.10.260.40">
    <property type="entry name" value="lambda repressor-like DNA-binding domains"/>
    <property type="match status" value="1"/>
</dbReference>
<dbReference type="RefSeq" id="WP_267533458.1">
    <property type="nucleotide sequence ID" value="NZ_JAPNKA010000001.1"/>
</dbReference>
<dbReference type="EMBL" id="JAPNKA010000001">
    <property type="protein sequence ID" value="MCY1074496.1"/>
    <property type="molecule type" value="Genomic_DNA"/>
</dbReference>
<dbReference type="CDD" id="cd00093">
    <property type="entry name" value="HTH_XRE"/>
    <property type="match status" value="1"/>
</dbReference>